<dbReference type="Pfam" id="PF21832">
    <property type="entry name" value="DUF6892"/>
    <property type="match status" value="1"/>
</dbReference>
<name>A0ABS1KNV4_9BACT</name>
<keyword evidence="4" id="KW-1185">Reference proteome</keyword>
<feature type="domain" description="DUF7738" evidence="2">
    <location>
        <begin position="3"/>
        <end position="98"/>
    </location>
</feature>
<dbReference type="Pfam" id="PF24880">
    <property type="entry name" value="DUF7738"/>
    <property type="match status" value="1"/>
</dbReference>
<evidence type="ECO:0000259" key="2">
    <source>
        <dbReference type="Pfam" id="PF24880"/>
    </source>
</evidence>
<evidence type="ECO:0000313" key="4">
    <source>
        <dbReference type="Proteomes" id="UP000613030"/>
    </source>
</evidence>
<organism evidence="3 4">
    <name type="scientific">Chryseolinea lacunae</name>
    <dbReference type="NCBI Taxonomy" id="2801331"/>
    <lineage>
        <taxon>Bacteria</taxon>
        <taxon>Pseudomonadati</taxon>
        <taxon>Bacteroidota</taxon>
        <taxon>Cytophagia</taxon>
        <taxon>Cytophagales</taxon>
        <taxon>Fulvivirgaceae</taxon>
        <taxon>Chryseolinea</taxon>
    </lineage>
</organism>
<protein>
    <recommendedName>
        <fullName evidence="5">EF-hand domain-containing protein</fullName>
    </recommendedName>
</protein>
<evidence type="ECO:0008006" key="5">
    <source>
        <dbReference type="Google" id="ProtNLM"/>
    </source>
</evidence>
<reference evidence="3 4" key="1">
    <citation type="submission" date="2021-01" db="EMBL/GenBank/DDBJ databases">
        <title>Chryseolinea sp. Jin1 Genome sequencing and assembly.</title>
        <authorList>
            <person name="Kim I."/>
        </authorList>
    </citation>
    <scope>NUCLEOTIDE SEQUENCE [LARGE SCALE GENOMIC DNA]</scope>
    <source>
        <strain evidence="3 4">Jin1</strain>
    </source>
</reference>
<feature type="domain" description="DUF6892" evidence="1">
    <location>
        <begin position="151"/>
        <end position="285"/>
    </location>
</feature>
<gene>
    <name evidence="3" type="ORF">JI741_06735</name>
</gene>
<dbReference type="InterPro" id="IPR054187">
    <property type="entry name" value="DUF6892"/>
</dbReference>
<dbReference type="InterPro" id="IPR056640">
    <property type="entry name" value="DUF7738"/>
</dbReference>
<dbReference type="Proteomes" id="UP000613030">
    <property type="component" value="Unassembled WGS sequence"/>
</dbReference>
<sequence>MRISLDASGLFLNEHHVQFPVTKETFAEWIGPPDRTVTLKYNTLLTWDALGIYAFSKDQKNIDALAVLLSSPPRYKYQPEHTFQGDITLNGKNFQAQDFVDNKMTLGGVLAYHDLDDDEKTSVSLAFSVPEPEPPKDHSKYVLTPRQGDFIVFKDFNFKLAVVNILMYEKKLITPAFDLYEFADLHRDRKIDIEKEGYAFIAEVTRYFTDLQIDRKFASKITKIVQDGGDEIYGQLLRFWDGEDNTFNIGSADDFDQFPNLKRVSLFGDTSSSVLDALRARGIKVTDS</sequence>
<evidence type="ECO:0000313" key="3">
    <source>
        <dbReference type="EMBL" id="MBL0740908.1"/>
    </source>
</evidence>
<comment type="caution">
    <text evidence="3">The sequence shown here is derived from an EMBL/GenBank/DDBJ whole genome shotgun (WGS) entry which is preliminary data.</text>
</comment>
<evidence type="ECO:0000259" key="1">
    <source>
        <dbReference type="Pfam" id="PF21832"/>
    </source>
</evidence>
<dbReference type="RefSeq" id="WP_202008281.1">
    <property type="nucleotide sequence ID" value="NZ_JAERRB010000002.1"/>
</dbReference>
<accession>A0ABS1KNV4</accession>
<dbReference type="EMBL" id="JAERRB010000002">
    <property type="protein sequence ID" value="MBL0740908.1"/>
    <property type="molecule type" value="Genomic_DNA"/>
</dbReference>
<proteinExistence type="predicted"/>